<evidence type="ECO:0000313" key="6">
    <source>
        <dbReference type="WBParaSite" id="ACAC_0001403101-mRNA-1"/>
    </source>
</evidence>
<dbReference type="WBParaSite" id="ACAC_0001403101-mRNA-1">
    <property type="protein sequence ID" value="ACAC_0001403101-mRNA-1"/>
    <property type="gene ID" value="ACAC_0001403101"/>
</dbReference>
<keyword evidence="2" id="KW-0812">Transmembrane</keyword>
<dbReference type="GO" id="GO:0005886">
    <property type="term" value="C:plasma membrane"/>
    <property type="evidence" value="ECO:0007669"/>
    <property type="project" value="TreeGrafter"/>
</dbReference>
<dbReference type="GO" id="GO:0015137">
    <property type="term" value="F:citrate transmembrane transporter activity"/>
    <property type="evidence" value="ECO:0007669"/>
    <property type="project" value="TreeGrafter"/>
</dbReference>
<keyword evidence="4" id="KW-0472">Membrane</keyword>
<name>A0A0K0DQJ2_ANGCA</name>
<evidence type="ECO:0000256" key="1">
    <source>
        <dbReference type="ARBA" id="ARBA00004141"/>
    </source>
</evidence>
<evidence type="ECO:0000256" key="3">
    <source>
        <dbReference type="ARBA" id="ARBA00022989"/>
    </source>
</evidence>
<reference evidence="5" key="1">
    <citation type="submission" date="2012-09" db="EMBL/GenBank/DDBJ databases">
        <authorList>
            <person name="Martin A.A."/>
        </authorList>
    </citation>
    <scope>NUCLEOTIDE SEQUENCE</scope>
</reference>
<sequence>MRQHPQHKECVGFQSKRLDRIALSKRCAVKTCYDSCDTDSFSYYEDDFIVSKACRYVTDATSAIFVVILLFAVPDRKPMCCTRERNGHHIVRNSLLDWPTIQERFPWSVVLLLGGGFALAAGVKIMTPLHGEESVQKRLELNEIHRPKSPFDQCILKRIAEEFNSMAYARRSTVFASVIITKFKKEILTANLLCKIQLGPTLQYVKKILY</sequence>
<dbReference type="AlphaFoldDB" id="A0A0K0DQJ2"/>
<reference evidence="6" key="2">
    <citation type="submission" date="2017-02" db="UniProtKB">
        <authorList>
            <consortium name="WormBaseParasite"/>
        </authorList>
    </citation>
    <scope>IDENTIFICATION</scope>
</reference>
<proteinExistence type="predicted"/>
<protein>
    <submittedName>
        <fullName evidence="6">Apple domain-containing protein</fullName>
    </submittedName>
</protein>
<evidence type="ECO:0000256" key="4">
    <source>
        <dbReference type="ARBA" id="ARBA00023136"/>
    </source>
</evidence>
<keyword evidence="3" id="KW-1133">Transmembrane helix</keyword>
<dbReference type="Proteomes" id="UP000035642">
    <property type="component" value="Unassembled WGS sequence"/>
</dbReference>
<evidence type="ECO:0000256" key="2">
    <source>
        <dbReference type="ARBA" id="ARBA00022692"/>
    </source>
</evidence>
<dbReference type="PANTHER" id="PTHR10283">
    <property type="entry name" value="SOLUTE CARRIER FAMILY 13 MEMBER"/>
    <property type="match status" value="1"/>
</dbReference>
<dbReference type="STRING" id="6313.A0A0K0DQJ2"/>
<accession>A0A0K0DQJ2</accession>
<organism evidence="5 6">
    <name type="scientific">Angiostrongylus cantonensis</name>
    <name type="common">Rat lungworm</name>
    <dbReference type="NCBI Taxonomy" id="6313"/>
    <lineage>
        <taxon>Eukaryota</taxon>
        <taxon>Metazoa</taxon>
        <taxon>Ecdysozoa</taxon>
        <taxon>Nematoda</taxon>
        <taxon>Chromadorea</taxon>
        <taxon>Rhabditida</taxon>
        <taxon>Rhabditina</taxon>
        <taxon>Rhabditomorpha</taxon>
        <taxon>Strongyloidea</taxon>
        <taxon>Metastrongylidae</taxon>
        <taxon>Angiostrongylus</taxon>
    </lineage>
</organism>
<dbReference type="PANTHER" id="PTHR10283:SF82">
    <property type="entry name" value="SOLUTE CARRIER FAMILY 13 MEMBER 2"/>
    <property type="match status" value="1"/>
</dbReference>
<dbReference type="GO" id="GO:0015141">
    <property type="term" value="F:succinate transmembrane transporter activity"/>
    <property type="evidence" value="ECO:0007669"/>
    <property type="project" value="TreeGrafter"/>
</dbReference>
<keyword evidence="5" id="KW-1185">Reference proteome</keyword>
<evidence type="ECO:0000313" key="5">
    <source>
        <dbReference type="Proteomes" id="UP000035642"/>
    </source>
</evidence>
<comment type="subcellular location">
    <subcellularLocation>
        <location evidence="1">Membrane</location>
        <topology evidence="1">Multi-pass membrane protein</topology>
    </subcellularLocation>
</comment>